<dbReference type="KEGG" id="lpk:LACPI_0932"/>
<proteinExistence type="inferred from homology"/>
<dbReference type="HAMAP" id="MF_00337">
    <property type="entry name" value="Exonuc_7_S"/>
    <property type="match status" value="1"/>
</dbReference>
<evidence type="ECO:0000256" key="2">
    <source>
        <dbReference type="ARBA" id="ARBA00022490"/>
    </source>
</evidence>
<dbReference type="InterPro" id="IPR003761">
    <property type="entry name" value="Exonuc_VII_S"/>
</dbReference>
<evidence type="ECO:0000256" key="3">
    <source>
        <dbReference type="ARBA" id="ARBA00022722"/>
    </source>
</evidence>
<dbReference type="STRING" id="1364.LP2241_20495"/>
<dbReference type="InterPro" id="IPR037004">
    <property type="entry name" value="Exonuc_VII_ssu_sf"/>
</dbReference>
<comment type="function">
    <text evidence="6">Bidirectionally degrades single-stranded DNA into large acid-insoluble oligonucleotides, which are then degraded further into small acid-soluble oligonucleotides.</text>
</comment>
<dbReference type="AlphaFoldDB" id="A0A0D6DWM2"/>
<evidence type="ECO:0000256" key="6">
    <source>
        <dbReference type="HAMAP-Rule" id="MF_00337"/>
    </source>
</evidence>
<comment type="similarity">
    <text evidence="1 6">Belongs to the XseB family.</text>
</comment>
<dbReference type="SUPFAM" id="SSF116842">
    <property type="entry name" value="XseB-like"/>
    <property type="match status" value="1"/>
</dbReference>
<evidence type="ECO:0000313" key="8">
    <source>
        <dbReference type="Proteomes" id="UP000033166"/>
    </source>
</evidence>
<reference evidence="8" key="1">
    <citation type="submission" date="2015-01" db="EMBL/GenBank/DDBJ databases">
        <authorList>
            <person name="Andreevskaya M."/>
        </authorList>
    </citation>
    <scope>NUCLEOTIDE SEQUENCE [LARGE SCALE GENOMIC DNA]</scope>
    <source>
        <strain evidence="8">MKFS47</strain>
    </source>
</reference>
<dbReference type="PIRSF" id="PIRSF006488">
    <property type="entry name" value="Exonuc_VII_S"/>
    <property type="match status" value="1"/>
</dbReference>
<keyword evidence="4 6" id="KW-0378">Hydrolase</keyword>
<protein>
    <recommendedName>
        <fullName evidence="6">Exodeoxyribonuclease 7 small subunit</fullName>
        <ecNumber evidence="6">3.1.11.6</ecNumber>
    </recommendedName>
    <alternativeName>
        <fullName evidence="6">Exodeoxyribonuclease VII small subunit</fullName>
        <shortName evidence="6">Exonuclease VII small subunit</shortName>
    </alternativeName>
</protein>
<evidence type="ECO:0000256" key="5">
    <source>
        <dbReference type="ARBA" id="ARBA00022839"/>
    </source>
</evidence>
<organism evidence="7 8">
    <name type="scientific">Pseudolactococcus piscium MKFS47</name>
    <dbReference type="NCBI Taxonomy" id="297352"/>
    <lineage>
        <taxon>Bacteria</taxon>
        <taxon>Bacillati</taxon>
        <taxon>Bacillota</taxon>
        <taxon>Bacilli</taxon>
        <taxon>Lactobacillales</taxon>
        <taxon>Streptococcaceae</taxon>
        <taxon>Pseudolactococcus</taxon>
    </lineage>
</organism>
<dbReference type="Proteomes" id="UP000033166">
    <property type="component" value="Chromosome I"/>
</dbReference>
<dbReference type="RefSeq" id="WP_047915317.1">
    <property type="nucleotide sequence ID" value="NZ_LN774769.1"/>
</dbReference>
<dbReference type="NCBIfam" id="TIGR01280">
    <property type="entry name" value="xseB"/>
    <property type="match status" value="1"/>
</dbReference>
<comment type="catalytic activity">
    <reaction evidence="6">
        <text>Exonucleolytic cleavage in either 5'- to 3'- or 3'- to 5'-direction to yield nucleoside 5'-phosphates.</text>
        <dbReference type="EC" id="3.1.11.6"/>
    </reaction>
</comment>
<keyword evidence="5 6" id="KW-0269">Exonuclease</keyword>
<dbReference type="GO" id="GO:0009318">
    <property type="term" value="C:exodeoxyribonuclease VII complex"/>
    <property type="evidence" value="ECO:0007669"/>
    <property type="project" value="UniProtKB-UniRule"/>
</dbReference>
<dbReference type="Gene3D" id="1.10.287.1040">
    <property type="entry name" value="Exonuclease VII, small subunit"/>
    <property type="match status" value="1"/>
</dbReference>
<sequence>MAKTIETVTFEENLGALEDIVKRLENGDVPLEEAIAEFQKGMKLSKALQNTLKAAEETLVKVMADNGTEQDFDGQ</sequence>
<accession>A0A0D6DWM2</accession>
<keyword evidence="2 6" id="KW-0963">Cytoplasm</keyword>
<name>A0A0D6DWM2_9LACT</name>
<comment type="subunit">
    <text evidence="6">Heterooligomer composed of large and small subunits.</text>
</comment>
<dbReference type="HOGENOM" id="CLU_145918_3_2_9"/>
<dbReference type="GO" id="GO:0005829">
    <property type="term" value="C:cytosol"/>
    <property type="evidence" value="ECO:0007669"/>
    <property type="project" value="TreeGrafter"/>
</dbReference>
<dbReference type="PANTHER" id="PTHR34137:SF1">
    <property type="entry name" value="EXODEOXYRIBONUCLEASE 7 SMALL SUBUNIT"/>
    <property type="match status" value="1"/>
</dbReference>
<evidence type="ECO:0000256" key="1">
    <source>
        <dbReference type="ARBA" id="ARBA00009998"/>
    </source>
</evidence>
<evidence type="ECO:0000256" key="4">
    <source>
        <dbReference type="ARBA" id="ARBA00022801"/>
    </source>
</evidence>
<dbReference type="GO" id="GO:0006308">
    <property type="term" value="P:DNA catabolic process"/>
    <property type="evidence" value="ECO:0007669"/>
    <property type="project" value="UniProtKB-UniRule"/>
</dbReference>
<gene>
    <name evidence="6" type="primary">xseB</name>
    <name evidence="7" type="ORF">LACPI_0932</name>
</gene>
<keyword evidence="3 6" id="KW-0540">Nuclease</keyword>
<dbReference type="GO" id="GO:0008855">
    <property type="term" value="F:exodeoxyribonuclease VII activity"/>
    <property type="evidence" value="ECO:0007669"/>
    <property type="project" value="UniProtKB-UniRule"/>
</dbReference>
<dbReference type="NCBIfam" id="NF002138">
    <property type="entry name" value="PRK00977.1-2"/>
    <property type="match status" value="1"/>
</dbReference>
<dbReference type="Pfam" id="PF02609">
    <property type="entry name" value="Exonuc_VII_S"/>
    <property type="match status" value="1"/>
</dbReference>
<dbReference type="PANTHER" id="PTHR34137">
    <property type="entry name" value="EXODEOXYRIBONUCLEASE 7 SMALL SUBUNIT"/>
    <property type="match status" value="1"/>
</dbReference>
<comment type="subcellular location">
    <subcellularLocation>
        <location evidence="6">Cytoplasm</location>
    </subcellularLocation>
</comment>
<evidence type="ECO:0000313" key="7">
    <source>
        <dbReference type="EMBL" id="CEN28132.1"/>
    </source>
</evidence>
<dbReference type="EMBL" id="LN774769">
    <property type="protein sequence ID" value="CEN28132.1"/>
    <property type="molecule type" value="Genomic_DNA"/>
</dbReference>
<dbReference type="EC" id="3.1.11.6" evidence="6"/>